<reference evidence="1" key="1">
    <citation type="submission" date="2014-11" db="EMBL/GenBank/DDBJ databases">
        <authorList>
            <person name="Amaro Gonzalez C."/>
        </authorList>
    </citation>
    <scope>NUCLEOTIDE SEQUENCE</scope>
</reference>
<reference evidence="1" key="2">
    <citation type="journal article" date="2015" name="Fish Shellfish Immunol.">
        <title>Early steps in the European eel (Anguilla anguilla)-Vibrio vulnificus interaction in the gills: Role of the RtxA13 toxin.</title>
        <authorList>
            <person name="Callol A."/>
            <person name="Pajuelo D."/>
            <person name="Ebbesson L."/>
            <person name="Teles M."/>
            <person name="MacKenzie S."/>
            <person name="Amaro C."/>
        </authorList>
    </citation>
    <scope>NUCLEOTIDE SEQUENCE</scope>
</reference>
<organism evidence="1">
    <name type="scientific">Anguilla anguilla</name>
    <name type="common">European freshwater eel</name>
    <name type="synonym">Muraena anguilla</name>
    <dbReference type="NCBI Taxonomy" id="7936"/>
    <lineage>
        <taxon>Eukaryota</taxon>
        <taxon>Metazoa</taxon>
        <taxon>Chordata</taxon>
        <taxon>Craniata</taxon>
        <taxon>Vertebrata</taxon>
        <taxon>Euteleostomi</taxon>
        <taxon>Actinopterygii</taxon>
        <taxon>Neopterygii</taxon>
        <taxon>Teleostei</taxon>
        <taxon>Anguilliformes</taxon>
        <taxon>Anguillidae</taxon>
        <taxon>Anguilla</taxon>
    </lineage>
</organism>
<evidence type="ECO:0000313" key="1">
    <source>
        <dbReference type="EMBL" id="JAH75666.1"/>
    </source>
</evidence>
<proteinExistence type="predicted"/>
<name>A0A0E9VCB8_ANGAN</name>
<sequence>MAKKEEKCVLQ</sequence>
<protein>
    <submittedName>
        <fullName evidence="1">Uncharacterized protein</fullName>
    </submittedName>
</protein>
<dbReference type="EMBL" id="GBXM01032911">
    <property type="protein sequence ID" value="JAH75666.1"/>
    <property type="molecule type" value="Transcribed_RNA"/>
</dbReference>
<accession>A0A0E9VCB8</accession>